<proteinExistence type="predicted"/>
<name>A0A5N8XAP3_9ACTN</name>
<keyword evidence="4" id="KW-1185">Reference proteome</keyword>
<dbReference type="EMBL" id="VJZC01000018">
    <property type="protein sequence ID" value="MPY56553.1"/>
    <property type="molecule type" value="Genomic_DNA"/>
</dbReference>
<dbReference type="OrthoDB" id="2560583at2"/>
<reference evidence="3 4" key="1">
    <citation type="submission" date="2019-07" db="EMBL/GenBank/DDBJ databases">
        <title>New species of Amycolatopsis and Streptomyces.</title>
        <authorList>
            <person name="Duangmal K."/>
            <person name="Teo W.F.A."/>
            <person name="Lipun K."/>
        </authorList>
    </citation>
    <scope>NUCLEOTIDE SEQUENCE [LARGE SCALE GENOMIC DNA]</scope>
    <source>
        <strain evidence="3 4">NBRC 106415</strain>
    </source>
</reference>
<dbReference type="AlphaFoldDB" id="A0A5N8XAP3"/>
<comment type="caution">
    <text evidence="3">The sequence shown here is derived from an EMBL/GenBank/DDBJ whole genome shotgun (WGS) entry which is preliminary data.</text>
</comment>
<dbReference type="Pfam" id="PF17409">
    <property type="entry name" value="MoaF_C"/>
    <property type="match status" value="1"/>
</dbReference>
<evidence type="ECO:0000313" key="3">
    <source>
        <dbReference type="EMBL" id="MPY56553.1"/>
    </source>
</evidence>
<evidence type="ECO:0000259" key="1">
    <source>
        <dbReference type="Pfam" id="PF10703"/>
    </source>
</evidence>
<dbReference type="Proteomes" id="UP000400924">
    <property type="component" value="Unassembled WGS sequence"/>
</dbReference>
<gene>
    <name evidence="3" type="ORF">FNH08_05010</name>
</gene>
<protein>
    <submittedName>
        <fullName evidence="3">Molybdenum cofactor biosynthesis protein F</fullName>
    </submittedName>
</protein>
<dbReference type="RefSeq" id="WP_152770018.1">
    <property type="nucleotide sequence ID" value="NZ_VJZC01000018.1"/>
</dbReference>
<organism evidence="3 4">
    <name type="scientific">Streptomyces spongiae</name>
    <dbReference type="NCBI Taxonomy" id="565072"/>
    <lineage>
        <taxon>Bacteria</taxon>
        <taxon>Bacillati</taxon>
        <taxon>Actinomycetota</taxon>
        <taxon>Actinomycetes</taxon>
        <taxon>Kitasatosporales</taxon>
        <taxon>Streptomycetaceae</taxon>
        <taxon>Streptomyces</taxon>
    </lineage>
</organism>
<sequence>MDSHDSASTDEEGPHGIYVNRLPQTDALEGQTVGAALGTDVVTLRFADGTVAWSHRDGPSGTDAYDAVEVADGTFFVDIWRRSHDEREAWTLIADRTSGRALSVLTTVGEHERPGRPRVGQTITAGVLLGPGGEPAATAPPTETRDLLGKRLFNEYSPEIVFEHVYLNSRLCAWQCLRGEQPGHGDCDDASYWRLSEGRYVFTFRERLIPCASVLFLDLTALRSTGKFLSIEEDGRIRNGGIGARLHMLADARYPCGYAPV</sequence>
<feature type="domain" description="MoaF C-terminal" evidence="2">
    <location>
        <begin position="142"/>
        <end position="251"/>
    </location>
</feature>
<dbReference type="InterPro" id="IPR035348">
    <property type="entry name" value="MoaF_C"/>
</dbReference>
<evidence type="ECO:0000313" key="4">
    <source>
        <dbReference type="Proteomes" id="UP000400924"/>
    </source>
</evidence>
<dbReference type="Gene3D" id="2.40.128.20">
    <property type="match status" value="1"/>
</dbReference>
<dbReference type="Pfam" id="PF10703">
    <property type="entry name" value="MoaF"/>
    <property type="match status" value="1"/>
</dbReference>
<accession>A0A5N8XAP3</accession>
<evidence type="ECO:0000259" key="2">
    <source>
        <dbReference type="Pfam" id="PF17409"/>
    </source>
</evidence>
<feature type="domain" description="Molybdenum cofactor biosynthesis protein F N-terminal" evidence="1">
    <location>
        <begin position="16"/>
        <end position="108"/>
    </location>
</feature>
<dbReference type="InterPro" id="IPR024724">
    <property type="entry name" value="MoaF_N"/>
</dbReference>
<dbReference type="InterPro" id="IPR012674">
    <property type="entry name" value="Calycin"/>
</dbReference>